<protein>
    <submittedName>
        <fullName evidence="1">Uncharacterized protein</fullName>
    </submittedName>
</protein>
<keyword evidence="2" id="KW-1185">Reference proteome</keyword>
<dbReference type="EMBL" id="JACVVK020000117">
    <property type="protein sequence ID" value="KAK7491252.1"/>
    <property type="molecule type" value="Genomic_DNA"/>
</dbReference>
<comment type="caution">
    <text evidence="1">The sequence shown here is derived from an EMBL/GenBank/DDBJ whole genome shotgun (WGS) entry which is preliminary data.</text>
</comment>
<feature type="non-terminal residue" evidence="1">
    <location>
        <position position="54"/>
    </location>
</feature>
<reference evidence="1 2" key="1">
    <citation type="journal article" date="2023" name="Sci. Data">
        <title>Genome assembly of the Korean intertidal mud-creeper Batillaria attramentaria.</title>
        <authorList>
            <person name="Patra A.K."/>
            <person name="Ho P.T."/>
            <person name="Jun S."/>
            <person name="Lee S.J."/>
            <person name="Kim Y."/>
            <person name="Won Y.J."/>
        </authorList>
    </citation>
    <scope>NUCLEOTIDE SEQUENCE [LARGE SCALE GENOMIC DNA]</scope>
    <source>
        <strain evidence="1">Wonlab-2016</strain>
    </source>
</reference>
<evidence type="ECO:0000313" key="2">
    <source>
        <dbReference type="Proteomes" id="UP001519460"/>
    </source>
</evidence>
<accession>A0ABD0KVK7</accession>
<organism evidence="1 2">
    <name type="scientific">Batillaria attramentaria</name>
    <dbReference type="NCBI Taxonomy" id="370345"/>
    <lineage>
        <taxon>Eukaryota</taxon>
        <taxon>Metazoa</taxon>
        <taxon>Spiralia</taxon>
        <taxon>Lophotrochozoa</taxon>
        <taxon>Mollusca</taxon>
        <taxon>Gastropoda</taxon>
        <taxon>Caenogastropoda</taxon>
        <taxon>Sorbeoconcha</taxon>
        <taxon>Cerithioidea</taxon>
        <taxon>Batillariidae</taxon>
        <taxon>Batillaria</taxon>
    </lineage>
</organism>
<name>A0ABD0KVK7_9CAEN</name>
<dbReference type="Proteomes" id="UP001519460">
    <property type="component" value="Unassembled WGS sequence"/>
</dbReference>
<evidence type="ECO:0000313" key="1">
    <source>
        <dbReference type="EMBL" id="KAK7491252.1"/>
    </source>
</evidence>
<dbReference type="AlphaFoldDB" id="A0ABD0KVK7"/>
<proteinExistence type="predicted"/>
<sequence length="54" mass="5986">MENHLTIRVLQPSGHWPQGDRCRLALSDRALPTTLTSLTLTTKASSQSSFWACT</sequence>
<gene>
    <name evidence="1" type="ORF">BaRGS_00017523</name>
</gene>